<dbReference type="CDD" id="cd03379">
    <property type="entry name" value="beta_CA_cladeD"/>
    <property type="match status" value="1"/>
</dbReference>
<dbReference type="EMBL" id="BNJK01000001">
    <property type="protein sequence ID" value="GHO94517.1"/>
    <property type="molecule type" value="Genomic_DNA"/>
</dbReference>
<dbReference type="InterPro" id="IPR036874">
    <property type="entry name" value="Carbonic_anhydrase_sf"/>
</dbReference>
<feature type="binding site" evidence="6">
    <location>
        <position position="39"/>
    </location>
    <ligand>
        <name>Zn(2+)</name>
        <dbReference type="ChEBI" id="CHEBI:29105"/>
    </ligand>
</feature>
<accession>A0A8J3N4X2</accession>
<dbReference type="Gene3D" id="3.40.1050.10">
    <property type="entry name" value="Carbonic anhydrase"/>
    <property type="match status" value="1"/>
</dbReference>
<dbReference type="PANTHER" id="PTHR43175">
    <property type="entry name" value="CARBONIC ANHYDRASE"/>
    <property type="match status" value="1"/>
</dbReference>
<evidence type="ECO:0000256" key="3">
    <source>
        <dbReference type="ARBA" id="ARBA00022723"/>
    </source>
</evidence>
<dbReference type="SMART" id="SM00947">
    <property type="entry name" value="Pro_CA"/>
    <property type="match status" value="1"/>
</dbReference>
<evidence type="ECO:0000313" key="8">
    <source>
        <dbReference type="Proteomes" id="UP000597444"/>
    </source>
</evidence>
<dbReference type="SUPFAM" id="SSF53056">
    <property type="entry name" value="beta-carbonic anhydrase, cab"/>
    <property type="match status" value="1"/>
</dbReference>
<evidence type="ECO:0000256" key="6">
    <source>
        <dbReference type="PIRSR" id="PIRSR601765-1"/>
    </source>
</evidence>
<keyword evidence="8" id="KW-1185">Reference proteome</keyword>
<keyword evidence="4 6" id="KW-0862">Zinc</keyword>
<evidence type="ECO:0000256" key="2">
    <source>
        <dbReference type="ARBA" id="ARBA00012925"/>
    </source>
</evidence>
<feature type="binding site" evidence="6">
    <location>
        <position position="100"/>
    </location>
    <ligand>
        <name>Zn(2+)</name>
        <dbReference type="ChEBI" id="CHEBI:29105"/>
    </ligand>
</feature>
<sequence length="194" mass="21065">MPDILDEILANNERFLQQTQLPHVGHAPRKHTAVVTCMDCRLINMFEPALGLERGDVLELRTAGATISTPDRPQAANDLIRSLAGGVYLLGVRRVLVIGHTECGLANVNPTVLTASMQALGVDPQELIQKEGLGDLNGLVNWTGAFNDVHVNVQEVVNVIRSSPYLPRIPVHGLVIDINTGKLTLVDRDSRSSL</sequence>
<dbReference type="InterPro" id="IPR001765">
    <property type="entry name" value="Carbonic_anhydrase"/>
</dbReference>
<gene>
    <name evidence="7" type="ORF">KSF_045650</name>
</gene>
<feature type="binding site" evidence="6">
    <location>
        <position position="103"/>
    </location>
    <ligand>
        <name>Zn(2+)</name>
        <dbReference type="ChEBI" id="CHEBI:29105"/>
    </ligand>
</feature>
<evidence type="ECO:0000256" key="4">
    <source>
        <dbReference type="ARBA" id="ARBA00022833"/>
    </source>
</evidence>
<proteinExistence type="inferred from homology"/>
<name>A0A8J3N4X2_9CHLR</name>
<comment type="similarity">
    <text evidence="1">Belongs to the beta-class carbonic anhydrase family.</text>
</comment>
<feature type="binding site" evidence="6">
    <location>
        <position position="37"/>
    </location>
    <ligand>
        <name>Zn(2+)</name>
        <dbReference type="ChEBI" id="CHEBI:29105"/>
    </ligand>
</feature>
<organism evidence="7 8">
    <name type="scientific">Reticulibacter mediterranei</name>
    <dbReference type="NCBI Taxonomy" id="2778369"/>
    <lineage>
        <taxon>Bacteria</taxon>
        <taxon>Bacillati</taxon>
        <taxon>Chloroflexota</taxon>
        <taxon>Ktedonobacteria</taxon>
        <taxon>Ktedonobacterales</taxon>
        <taxon>Reticulibacteraceae</taxon>
        <taxon>Reticulibacter</taxon>
    </lineage>
</organism>
<comment type="cofactor">
    <cofactor evidence="6">
        <name>Zn(2+)</name>
        <dbReference type="ChEBI" id="CHEBI:29105"/>
    </cofactor>
    <text evidence="6">Binds 1 zinc ion per subunit.</text>
</comment>
<protein>
    <recommendedName>
        <fullName evidence="2">carbonic anhydrase</fullName>
        <ecNumber evidence="2">4.2.1.1</ecNumber>
    </recommendedName>
</protein>
<dbReference type="AlphaFoldDB" id="A0A8J3N4X2"/>
<dbReference type="Pfam" id="PF00484">
    <property type="entry name" value="Pro_CA"/>
    <property type="match status" value="1"/>
</dbReference>
<comment type="catalytic activity">
    <reaction evidence="5">
        <text>hydrogencarbonate + H(+) = CO2 + H2O</text>
        <dbReference type="Rhea" id="RHEA:10748"/>
        <dbReference type="ChEBI" id="CHEBI:15377"/>
        <dbReference type="ChEBI" id="CHEBI:15378"/>
        <dbReference type="ChEBI" id="CHEBI:16526"/>
        <dbReference type="ChEBI" id="CHEBI:17544"/>
        <dbReference type="EC" id="4.2.1.1"/>
    </reaction>
</comment>
<evidence type="ECO:0000256" key="5">
    <source>
        <dbReference type="ARBA" id="ARBA00048348"/>
    </source>
</evidence>
<dbReference type="RefSeq" id="WP_220205251.1">
    <property type="nucleotide sequence ID" value="NZ_BNJK01000001.1"/>
</dbReference>
<dbReference type="PANTHER" id="PTHR43175:SF3">
    <property type="entry name" value="CARBON DISULFIDE HYDROLASE"/>
    <property type="match status" value="1"/>
</dbReference>
<comment type="caution">
    <text evidence="7">The sequence shown here is derived from an EMBL/GenBank/DDBJ whole genome shotgun (WGS) entry which is preliminary data.</text>
</comment>
<evidence type="ECO:0000313" key="7">
    <source>
        <dbReference type="EMBL" id="GHO94517.1"/>
    </source>
</evidence>
<keyword evidence="3 6" id="KW-0479">Metal-binding</keyword>
<dbReference type="GO" id="GO:0004089">
    <property type="term" value="F:carbonate dehydratase activity"/>
    <property type="evidence" value="ECO:0007669"/>
    <property type="project" value="UniProtKB-EC"/>
</dbReference>
<evidence type="ECO:0000256" key="1">
    <source>
        <dbReference type="ARBA" id="ARBA00006217"/>
    </source>
</evidence>
<dbReference type="Proteomes" id="UP000597444">
    <property type="component" value="Unassembled WGS sequence"/>
</dbReference>
<dbReference type="GO" id="GO:0008270">
    <property type="term" value="F:zinc ion binding"/>
    <property type="evidence" value="ECO:0007669"/>
    <property type="project" value="InterPro"/>
</dbReference>
<dbReference type="EC" id="4.2.1.1" evidence="2"/>
<reference evidence="7" key="1">
    <citation type="submission" date="2020-10" db="EMBL/GenBank/DDBJ databases">
        <title>Taxonomic study of unclassified bacteria belonging to the class Ktedonobacteria.</title>
        <authorList>
            <person name="Yabe S."/>
            <person name="Wang C.M."/>
            <person name="Zheng Y."/>
            <person name="Sakai Y."/>
            <person name="Cavaletti L."/>
            <person name="Monciardini P."/>
            <person name="Donadio S."/>
        </authorList>
    </citation>
    <scope>NUCLEOTIDE SEQUENCE</scope>
    <source>
        <strain evidence="7">ID150040</strain>
    </source>
</reference>